<sequence>MRLIWLIAGGLATLLGIVGVVTPILPTVPFLILAAFCFSKSSERLHNWLINHPQFGPPILAWRERGAISLRAKQFSTLSMLAVWLISAVLGLPIWLLTLQAAALGATALFIWSRPSA</sequence>
<dbReference type="OrthoDB" id="9816293at2"/>
<evidence type="ECO:0008006" key="4">
    <source>
        <dbReference type="Google" id="ProtNLM"/>
    </source>
</evidence>
<organism evidence="2 3">
    <name type="scientific">Gemmobacter aquatilis</name>
    <dbReference type="NCBI Taxonomy" id="933059"/>
    <lineage>
        <taxon>Bacteria</taxon>
        <taxon>Pseudomonadati</taxon>
        <taxon>Pseudomonadota</taxon>
        <taxon>Alphaproteobacteria</taxon>
        <taxon>Rhodobacterales</taxon>
        <taxon>Paracoccaceae</taxon>
        <taxon>Gemmobacter</taxon>
    </lineage>
</organism>
<keyword evidence="3" id="KW-1185">Reference proteome</keyword>
<dbReference type="Pfam" id="PF04304">
    <property type="entry name" value="DUF454"/>
    <property type="match status" value="1"/>
</dbReference>
<proteinExistence type="predicted"/>
<name>A0A1H7YVM5_9RHOB</name>
<dbReference type="PANTHER" id="PTHR35813">
    <property type="entry name" value="INNER MEMBRANE PROTEIN YBAN"/>
    <property type="match status" value="1"/>
</dbReference>
<dbReference type="Proteomes" id="UP000198761">
    <property type="component" value="Unassembled WGS sequence"/>
</dbReference>
<reference evidence="2 3" key="1">
    <citation type="submission" date="2016-10" db="EMBL/GenBank/DDBJ databases">
        <authorList>
            <person name="de Groot N.N."/>
        </authorList>
    </citation>
    <scope>NUCLEOTIDE SEQUENCE [LARGE SCALE GENOMIC DNA]</scope>
    <source>
        <strain evidence="2 3">DSM 3857</strain>
    </source>
</reference>
<dbReference type="EMBL" id="FOCE01000001">
    <property type="protein sequence ID" value="SEM50160.1"/>
    <property type="molecule type" value="Genomic_DNA"/>
</dbReference>
<dbReference type="GO" id="GO:0005886">
    <property type="term" value="C:plasma membrane"/>
    <property type="evidence" value="ECO:0007669"/>
    <property type="project" value="TreeGrafter"/>
</dbReference>
<keyword evidence="1" id="KW-0472">Membrane</keyword>
<evidence type="ECO:0000313" key="2">
    <source>
        <dbReference type="EMBL" id="SEM50160.1"/>
    </source>
</evidence>
<dbReference type="STRING" id="933059.SAMN04488103_101322"/>
<dbReference type="AlphaFoldDB" id="A0A1H7YVM5"/>
<keyword evidence="1" id="KW-1133">Transmembrane helix</keyword>
<feature type="transmembrane region" description="Helical" evidence="1">
    <location>
        <begin position="6"/>
        <end position="38"/>
    </location>
</feature>
<gene>
    <name evidence="2" type="ORF">SAMN04488103_101322</name>
</gene>
<dbReference type="PIRSF" id="PIRSF016789">
    <property type="entry name" value="DUF454"/>
    <property type="match status" value="1"/>
</dbReference>
<evidence type="ECO:0000313" key="3">
    <source>
        <dbReference type="Proteomes" id="UP000198761"/>
    </source>
</evidence>
<accession>A0A1H7YVM5</accession>
<feature type="transmembrane region" description="Helical" evidence="1">
    <location>
        <begin position="81"/>
        <end position="112"/>
    </location>
</feature>
<protein>
    <recommendedName>
        <fullName evidence="4">Inner membrane protein</fullName>
    </recommendedName>
</protein>
<dbReference type="InterPro" id="IPR007401">
    <property type="entry name" value="DUF454"/>
</dbReference>
<dbReference type="PANTHER" id="PTHR35813:SF1">
    <property type="entry name" value="INNER MEMBRANE PROTEIN YBAN"/>
    <property type="match status" value="1"/>
</dbReference>
<dbReference type="RefSeq" id="WP_091295800.1">
    <property type="nucleotide sequence ID" value="NZ_FOCE01000001.1"/>
</dbReference>
<keyword evidence="1" id="KW-0812">Transmembrane</keyword>
<evidence type="ECO:0000256" key="1">
    <source>
        <dbReference type="SAM" id="Phobius"/>
    </source>
</evidence>